<feature type="compositionally biased region" description="Polar residues" evidence="1">
    <location>
        <begin position="178"/>
        <end position="189"/>
    </location>
</feature>
<accession>A0A8C9U8C6</accession>
<evidence type="ECO:0000313" key="2">
    <source>
        <dbReference type="Ensembl" id="ENSSCAP00000006952.1"/>
    </source>
</evidence>
<gene>
    <name evidence="2" type="primary">C7orf57</name>
</gene>
<dbReference type="Pfam" id="PF17662">
    <property type="entry name" value="DUF5524"/>
    <property type="match status" value="1"/>
</dbReference>
<reference evidence="2" key="2">
    <citation type="submission" date="2025-09" db="UniProtKB">
        <authorList>
            <consortium name="Ensembl"/>
        </authorList>
    </citation>
    <scope>IDENTIFICATION</scope>
</reference>
<organism evidence="2 3">
    <name type="scientific">Serinus canaria</name>
    <name type="common">Island canary</name>
    <name type="synonym">Fringilla canaria</name>
    <dbReference type="NCBI Taxonomy" id="9135"/>
    <lineage>
        <taxon>Eukaryota</taxon>
        <taxon>Metazoa</taxon>
        <taxon>Chordata</taxon>
        <taxon>Craniata</taxon>
        <taxon>Vertebrata</taxon>
        <taxon>Euteleostomi</taxon>
        <taxon>Archelosauria</taxon>
        <taxon>Archosauria</taxon>
        <taxon>Dinosauria</taxon>
        <taxon>Saurischia</taxon>
        <taxon>Theropoda</taxon>
        <taxon>Coelurosauria</taxon>
        <taxon>Aves</taxon>
        <taxon>Neognathae</taxon>
        <taxon>Neoaves</taxon>
        <taxon>Telluraves</taxon>
        <taxon>Australaves</taxon>
        <taxon>Passeriformes</taxon>
        <taxon>Passeroidea</taxon>
        <taxon>Fringillidae</taxon>
        <taxon>Carduelinae</taxon>
        <taxon>Serinus</taxon>
    </lineage>
</organism>
<dbReference type="AlphaFoldDB" id="A0A8C9U8C6"/>
<dbReference type="InterPro" id="IPR040247">
    <property type="entry name" value="DUF5524"/>
</dbReference>
<feature type="compositionally biased region" description="Basic and acidic residues" evidence="1">
    <location>
        <begin position="233"/>
        <end position="255"/>
    </location>
</feature>
<dbReference type="PANTHER" id="PTHR31097">
    <property type="entry name" value="SI:DKEY-276J7.1"/>
    <property type="match status" value="1"/>
</dbReference>
<dbReference type="PANTHER" id="PTHR31097:SF2">
    <property type="entry name" value="CHROMOSOME 7 OPEN READING FRAME 57"/>
    <property type="match status" value="1"/>
</dbReference>
<feature type="region of interest" description="Disordered" evidence="1">
    <location>
        <begin position="176"/>
        <end position="200"/>
    </location>
</feature>
<dbReference type="Ensembl" id="ENSSCAT00000007915.1">
    <property type="protein sequence ID" value="ENSSCAP00000006952.1"/>
    <property type="gene ID" value="ENSSCAG00000005396.1"/>
</dbReference>
<proteinExistence type="predicted"/>
<dbReference type="GeneTree" id="ENSGT00390000014376"/>
<evidence type="ECO:0000313" key="3">
    <source>
        <dbReference type="Proteomes" id="UP000694409"/>
    </source>
</evidence>
<name>A0A8C9U8C6_SERCA</name>
<dbReference type="OMA" id="MVYEEFH"/>
<protein>
    <submittedName>
        <fullName evidence="2">Chromosome 7 open reading frame 57</fullName>
    </submittedName>
</protein>
<reference evidence="2" key="1">
    <citation type="submission" date="2025-08" db="UniProtKB">
        <authorList>
            <consortium name="Ensembl"/>
        </authorList>
    </citation>
    <scope>IDENTIFICATION</scope>
</reference>
<sequence length="272" mass="30540">WGCVCVGRVGLSHCMAPQYPMPLKQPEKSPIPSQILGLSDLSRAPHEVPLSGYHRKRIKEIDSAYVRLAKQGGRPGEHLSCFFGFPFPPPAAYAAPDWFTHCANPAGTEKPRCVSSLPDYMVHRELMADDHHSKSYERRRGPFEFDTKSVWQREAEDKENAEKNKVKLPPISLKYPSRTPSVSTNQEFSGENKLSFPPVPAQRKSEAVNFSKLISNGYGTDWLQQCTGWEKKIEETSENSEHSEGNVIENSERSESPPASNELKPPFQGCNK</sequence>
<keyword evidence="3" id="KW-1185">Reference proteome</keyword>
<feature type="region of interest" description="Disordered" evidence="1">
    <location>
        <begin position="233"/>
        <end position="272"/>
    </location>
</feature>
<dbReference type="Proteomes" id="UP000694409">
    <property type="component" value="Unassembled WGS sequence"/>
</dbReference>
<evidence type="ECO:0000256" key="1">
    <source>
        <dbReference type="SAM" id="MobiDB-lite"/>
    </source>
</evidence>